<reference evidence="3 4" key="1">
    <citation type="submission" date="2019-01" db="EMBL/GenBank/DDBJ databases">
        <title>Sequencing of cultivated peanut Arachis hypogaea provides insights into genome evolution and oil improvement.</title>
        <authorList>
            <person name="Chen X."/>
        </authorList>
    </citation>
    <scope>NUCLEOTIDE SEQUENCE [LARGE SCALE GENOMIC DNA]</scope>
    <source>
        <strain evidence="4">cv. Fuhuasheng</strain>
        <tissue evidence="3">Leaves</tissue>
    </source>
</reference>
<keyword evidence="4" id="KW-1185">Reference proteome</keyword>
<dbReference type="InterPro" id="IPR006564">
    <property type="entry name" value="Znf_PMZ"/>
</dbReference>
<organism evidence="3 4">
    <name type="scientific">Arachis hypogaea</name>
    <name type="common">Peanut</name>
    <dbReference type="NCBI Taxonomy" id="3818"/>
    <lineage>
        <taxon>Eukaryota</taxon>
        <taxon>Viridiplantae</taxon>
        <taxon>Streptophyta</taxon>
        <taxon>Embryophyta</taxon>
        <taxon>Tracheophyta</taxon>
        <taxon>Spermatophyta</taxon>
        <taxon>Magnoliopsida</taxon>
        <taxon>eudicotyledons</taxon>
        <taxon>Gunneridae</taxon>
        <taxon>Pentapetalae</taxon>
        <taxon>rosids</taxon>
        <taxon>fabids</taxon>
        <taxon>Fabales</taxon>
        <taxon>Fabaceae</taxon>
        <taxon>Papilionoideae</taxon>
        <taxon>50 kb inversion clade</taxon>
        <taxon>dalbergioids sensu lato</taxon>
        <taxon>Dalbergieae</taxon>
        <taxon>Pterocarpus clade</taxon>
        <taxon>Arachis</taxon>
    </lineage>
</organism>
<dbReference type="PANTHER" id="PTHR31973:SF195">
    <property type="entry name" value="MUDR FAMILY TRANSPOSASE"/>
    <property type="match status" value="1"/>
</dbReference>
<dbReference type="GO" id="GO:0008270">
    <property type="term" value="F:zinc ion binding"/>
    <property type="evidence" value="ECO:0007669"/>
    <property type="project" value="InterPro"/>
</dbReference>
<evidence type="ECO:0000313" key="4">
    <source>
        <dbReference type="Proteomes" id="UP000289738"/>
    </source>
</evidence>
<evidence type="ECO:0000313" key="3">
    <source>
        <dbReference type="EMBL" id="RYR20519.1"/>
    </source>
</evidence>
<dbReference type="STRING" id="3818.A0A445A267"/>
<name>A0A445A267_ARAHY</name>
<accession>A0A445A267</accession>
<proteinExistence type="predicted"/>
<feature type="compositionally biased region" description="Acidic residues" evidence="1">
    <location>
        <begin position="44"/>
        <end position="53"/>
    </location>
</feature>
<feature type="region of interest" description="Disordered" evidence="1">
    <location>
        <begin position="44"/>
        <end position="67"/>
    </location>
</feature>
<protein>
    <recommendedName>
        <fullName evidence="2">Zinc finger PMZ-type domain-containing protein</fullName>
    </recommendedName>
</protein>
<dbReference type="Proteomes" id="UP000289738">
    <property type="component" value="Chromosome B03"/>
</dbReference>
<feature type="domain" description="Zinc finger PMZ-type" evidence="2">
    <location>
        <begin position="429"/>
        <end position="456"/>
    </location>
</feature>
<comment type="caution">
    <text evidence="3">The sequence shown here is derived from an EMBL/GenBank/DDBJ whole genome shotgun (WGS) entry which is preliminary data.</text>
</comment>
<gene>
    <name evidence="3" type="ORF">Ahy_B03g065688</name>
</gene>
<dbReference type="EMBL" id="SDMP01000013">
    <property type="protein sequence ID" value="RYR20519.1"/>
    <property type="molecule type" value="Genomic_DNA"/>
</dbReference>
<dbReference type="PANTHER" id="PTHR31973">
    <property type="entry name" value="POLYPROTEIN, PUTATIVE-RELATED"/>
    <property type="match status" value="1"/>
</dbReference>
<evidence type="ECO:0000256" key="1">
    <source>
        <dbReference type="SAM" id="MobiDB-lite"/>
    </source>
</evidence>
<sequence length="501" mass="57156">MKLSAEVGDVGGSGSVHSTFVEDDLPFTSPLIHVACSVEDMDVDDEDSDEEYVADSNNGGSSEDDDEKEFVLEMPAEIAVCYVLPPPSRFRRYQMKVRRVGGAHTCVAPTMSQDYRQLDSSLICNVILSLIQSNLFVSIPVPQGAVWQSYHFKSSYRKVWIAKQKAIAQIYGDWEESYNKVLKLLQALMFDKVLWAFSSCVVAFKHCKSFVYVDGMHLYGNYGSVLRIAVAQDNNCNILPIAFAIVESQKGLLIISNRSQAIKAALRVDDSDWHASRAFHAYCVRHMGANFMSRFKSAVGKRYLINATYSPSKTRYEWYIDLLRVLSREMVDWTVLKGTRYLPISSNVRCTYERLQKLFITKDREAQAQLAAGNCFSQQLMAAIEKNRERILKMRVIHFDRRASVFVAEELVPFEVWSQGSFHVWLSAGTCNCGLFQSLHFPYRHALTACALASIEWAPYVHPVYIQEAVFKVYKMEFPPIPYEALWQEWYGTWLLMHIAS</sequence>
<dbReference type="SMART" id="SM00575">
    <property type="entry name" value="ZnF_PMZ"/>
    <property type="match status" value="1"/>
</dbReference>
<evidence type="ECO:0000259" key="2">
    <source>
        <dbReference type="SMART" id="SM00575"/>
    </source>
</evidence>
<dbReference type="AlphaFoldDB" id="A0A445A267"/>